<gene>
    <name evidence="2" type="primary">inve1</name>
    <name evidence="2" type="ORF">BN437_0800</name>
</gene>
<proteinExistence type="predicted"/>
<sequence length="370" mass="42597">MASGQIGSVNVSRFDYARTESRAPHRDGDVAEDIHHVDLQEELSNAAEEMADILSAFGRFSRTGRKNDSADNDFASSILEDQADEKLNTLVKQVGKLRDLSNLLSFARSLFPDDSDLMLALRELLGRRLTELQKKKIKEAIADLEKFADRQKMQSGMNIGRLAKRFRQSKSDKKLSAKNFRNSYLRFLEQDIPTGFIYQDWIDEYGCDNRTRLLAFTMAALVADMKANEPGIHVAEFGPLSDKLSDARVLNTLDQSLLEKFAEFSFKEQMKKQQLILDEERIIKLYMTALIDFDNFKTVLQAFSDDFMSNLLIRQRAEVLQVLRNMFNETPVFLYADANYRNIVLDFMSSTLLSIHEKEKKSGIWKEYYK</sequence>
<feature type="domain" description="Hypersensitivity response secretion-like HrpJ" evidence="1">
    <location>
        <begin position="44"/>
        <end position="205"/>
    </location>
</feature>
<evidence type="ECO:0000313" key="2">
    <source>
        <dbReference type="EMBL" id="CCO92760.1"/>
    </source>
</evidence>
<reference evidence="2 3" key="1">
    <citation type="submission" date="2012-11" db="EMBL/GenBank/DDBJ databases">
        <authorList>
            <person name="Linke B."/>
        </authorList>
    </citation>
    <scope>NUCLEOTIDE SEQUENCE [LARGE SCALE GENOMIC DNA]</scope>
    <source>
        <strain evidence="3">CFBP 1232</strain>
    </source>
</reference>
<evidence type="ECO:0000313" key="3">
    <source>
        <dbReference type="Proteomes" id="UP000013111"/>
    </source>
</evidence>
<dbReference type="InterPro" id="IPR013401">
    <property type="entry name" value="T3SS_LcrE"/>
</dbReference>
<name>A0A831A1S4_ERWAM</name>
<dbReference type="AlphaFoldDB" id="A0A831A1S4"/>
<evidence type="ECO:0000259" key="1">
    <source>
        <dbReference type="Pfam" id="PF07201"/>
    </source>
</evidence>
<dbReference type="GO" id="GO:0009986">
    <property type="term" value="C:cell surface"/>
    <property type="evidence" value="ECO:0007669"/>
    <property type="project" value="InterPro"/>
</dbReference>
<dbReference type="SUPFAM" id="SSF140591">
    <property type="entry name" value="Type III secretion system domain"/>
    <property type="match status" value="1"/>
</dbReference>
<dbReference type="GO" id="GO:0030254">
    <property type="term" value="P:protein secretion by the type III secretion system"/>
    <property type="evidence" value="ECO:0007669"/>
    <property type="project" value="InterPro"/>
</dbReference>
<organism evidence="2 3">
    <name type="scientific">Erwinia amylovora NBRC 12687 = CFBP 1232</name>
    <dbReference type="NCBI Taxonomy" id="1219359"/>
    <lineage>
        <taxon>Bacteria</taxon>
        <taxon>Pseudomonadati</taxon>
        <taxon>Pseudomonadota</taxon>
        <taxon>Gammaproteobacteria</taxon>
        <taxon>Enterobacterales</taxon>
        <taxon>Erwiniaceae</taxon>
        <taxon>Erwinia</taxon>
    </lineage>
</organism>
<dbReference type="EMBL" id="CAPB01000007">
    <property type="protein sequence ID" value="CCO92760.1"/>
    <property type="molecule type" value="Genomic_DNA"/>
</dbReference>
<dbReference type="InterPro" id="IPR003520">
    <property type="entry name" value="Invas_InvE"/>
</dbReference>
<dbReference type="NCBIfam" id="TIGR02568">
    <property type="entry name" value="LcrE"/>
    <property type="match status" value="1"/>
</dbReference>
<accession>A0A831A1S4</accession>
<dbReference type="Proteomes" id="UP000013111">
    <property type="component" value="Unassembled WGS sequence"/>
</dbReference>
<dbReference type="Gene3D" id="1.10.150.630">
    <property type="match status" value="1"/>
</dbReference>
<dbReference type="GO" id="GO:0019867">
    <property type="term" value="C:outer membrane"/>
    <property type="evidence" value="ECO:0007669"/>
    <property type="project" value="InterPro"/>
</dbReference>
<dbReference type="PRINTS" id="PR01344">
    <property type="entry name" value="INVEPROTEIN"/>
</dbReference>
<dbReference type="GeneID" id="97605102"/>
<reference evidence="2 3" key="2">
    <citation type="submission" date="2013-04" db="EMBL/GenBank/DDBJ databases">
        <title>Comparative genomics of 12 strains of Erwinia amylovora identifies a pan-genome with a large conserved core and provides insights into host specificity.</title>
        <authorList>
            <person name="Mann R.A."/>
            <person name="Smits T.H.M."/>
            <person name="Buehlmann A."/>
            <person name="Blom J."/>
            <person name="Goesmann A."/>
            <person name="Frey J.E."/>
            <person name="Plummer K.M."/>
            <person name="Beer S.V."/>
            <person name="Luck J."/>
            <person name="Duffy B."/>
            <person name="Rodoni B."/>
        </authorList>
    </citation>
    <scope>NUCLEOTIDE SEQUENCE [LARGE SCALE GENOMIC DNA]</scope>
    <source>
        <strain evidence="3">CFBP 1232</strain>
    </source>
</reference>
<comment type="caution">
    <text evidence="2">The sequence shown here is derived from an EMBL/GenBank/DDBJ whole genome shotgun (WGS) entry which is preliminary data.</text>
</comment>
<dbReference type="Pfam" id="PF07201">
    <property type="entry name" value="HrpJ"/>
    <property type="match status" value="1"/>
</dbReference>
<dbReference type="GO" id="GO:0050709">
    <property type="term" value="P:negative regulation of protein secretion"/>
    <property type="evidence" value="ECO:0007669"/>
    <property type="project" value="InterPro"/>
</dbReference>
<dbReference type="InterPro" id="IPR010812">
    <property type="entry name" value="HrpJ-like"/>
</dbReference>
<protein>
    <submittedName>
        <fullName evidence="2">Protein mxiC</fullName>
    </submittedName>
</protein>
<dbReference type="RefSeq" id="WP_004155871.1">
    <property type="nucleotide sequence ID" value="NZ_BAYW01000013.1"/>
</dbReference>